<protein>
    <submittedName>
        <fullName evidence="2">ParE toxin of type II toxin-antitoxin system, parDE</fullName>
    </submittedName>
</protein>
<evidence type="ECO:0000313" key="2">
    <source>
        <dbReference type="EMBL" id="CAD6494547.1"/>
    </source>
</evidence>
<sequence length="83" mass="9908">MYSIFIANKTKKELRKVPKSTLKRIYMAVESLKIEPRPKEAIKIKGDEGYRIRVGDYRILYIIDEEGKIVYIFRVKPRGRVYK</sequence>
<dbReference type="InterPro" id="IPR052747">
    <property type="entry name" value="TA_system_RelE_toxin"/>
</dbReference>
<dbReference type="PANTHER" id="PTHR38813:SF1">
    <property type="entry name" value="TOXIN RELE1-RELATED"/>
    <property type="match status" value="1"/>
</dbReference>
<evidence type="ECO:0000256" key="1">
    <source>
        <dbReference type="ARBA" id="ARBA00022649"/>
    </source>
</evidence>
<evidence type="ECO:0000313" key="3">
    <source>
        <dbReference type="Proteomes" id="UP000612009"/>
    </source>
</evidence>
<dbReference type="PANTHER" id="PTHR38813">
    <property type="match status" value="1"/>
</dbReference>
<reference evidence="2" key="1">
    <citation type="submission" date="2020-10" db="EMBL/GenBank/DDBJ databases">
        <authorList>
            <person name="Hahn C.J."/>
            <person name="Laso-Perez R."/>
            <person name="Vulcano F."/>
            <person name="Vaziourakis K.-M."/>
            <person name="Stokke R."/>
            <person name="Steen I.H."/>
            <person name="Teske A."/>
            <person name="Boetius A."/>
            <person name="Liebeke M."/>
            <person name="Amann R."/>
            <person name="Knittel K."/>
        </authorList>
    </citation>
    <scope>NUCLEOTIDE SEQUENCE</scope>
    <source>
        <strain evidence="2">Gfbio:e3339647-f889-4370-9287-4fb5cb688e4c:AG392J18_GoMArc1</strain>
    </source>
</reference>
<organism evidence="2 3">
    <name type="scientific">Candidatus Argoarchaeum ethanivorans</name>
    <dbReference type="NCBI Taxonomy" id="2608793"/>
    <lineage>
        <taxon>Archaea</taxon>
        <taxon>Methanobacteriati</taxon>
        <taxon>Methanobacteriota</taxon>
        <taxon>Stenosarchaea group</taxon>
        <taxon>Methanomicrobia</taxon>
        <taxon>Methanosarcinales</taxon>
        <taxon>Methanosarcinales incertae sedis</taxon>
        <taxon>GOM Arc I cluster</taxon>
        <taxon>Candidatus Argoarchaeum</taxon>
    </lineage>
</organism>
<dbReference type="Pfam" id="PF05016">
    <property type="entry name" value="ParE_toxin"/>
    <property type="match status" value="1"/>
</dbReference>
<dbReference type="EMBL" id="CAJHIR010000060">
    <property type="protein sequence ID" value="CAD6494547.1"/>
    <property type="molecule type" value="Genomic_DNA"/>
</dbReference>
<dbReference type="Gene3D" id="3.30.2310.20">
    <property type="entry name" value="RelE-like"/>
    <property type="match status" value="1"/>
</dbReference>
<dbReference type="AlphaFoldDB" id="A0A811TJA0"/>
<comment type="caution">
    <text evidence="2">The sequence shown here is derived from an EMBL/GenBank/DDBJ whole genome shotgun (WGS) entry which is preliminary data.</text>
</comment>
<keyword evidence="1" id="KW-1277">Toxin-antitoxin system</keyword>
<dbReference type="Proteomes" id="UP000612009">
    <property type="component" value="Unassembled WGS sequence"/>
</dbReference>
<dbReference type="InterPro" id="IPR035093">
    <property type="entry name" value="RelE/ParE_toxin_dom_sf"/>
</dbReference>
<proteinExistence type="predicted"/>
<accession>A0A811TJA0</accession>
<gene>
    <name evidence="2" type="ORF">LAKADJCE_00825</name>
</gene>
<dbReference type="InterPro" id="IPR007712">
    <property type="entry name" value="RelE/ParE_toxin"/>
</dbReference>
<name>A0A811TJA0_9EURY</name>
<dbReference type="SUPFAM" id="SSF143011">
    <property type="entry name" value="RelE-like"/>
    <property type="match status" value="1"/>
</dbReference>